<dbReference type="CDD" id="cd09854">
    <property type="entry name" value="PIN_VapC-like"/>
    <property type="match status" value="1"/>
</dbReference>
<evidence type="ECO:0000313" key="2">
    <source>
        <dbReference type="EMBL" id="KKR87901.1"/>
    </source>
</evidence>
<dbReference type="SUPFAM" id="SSF88723">
    <property type="entry name" value="PIN domain-like"/>
    <property type="match status" value="1"/>
</dbReference>
<gene>
    <name evidence="2" type="ORF">UU34_C0002G0018</name>
</gene>
<evidence type="ECO:0000313" key="3">
    <source>
        <dbReference type="Proteomes" id="UP000034854"/>
    </source>
</evidence>
<protein>
    <recommendedName>
        <fullName evidence="1">PIN domain-containing protein</fullName>
    </recommendedName>
</protein>
<proteinExistence type="predicted"/>
<organism evidence="2 3">
    <name type="scientific">Candidatus Curtissbacteria bacterium GW2011_GWA1_41_11</name>
    <dbReference type="NCBI Taxonomy" id="1618409"/>
    <lineage>
        <taxon>Bacteria</taxon>
        <taxon>Candidatus Curtissiibacteriota</taxon>
    </lineage>
</organism>
<reference evidence="2 3" key="1">
    <citation type="journal article" date="2015" name="Nature">
        <title>rRNA introns, odd ribosomes, and small enigmatic genomes across a large radiation of phyla.</title>
        <authorList>
            <person name="Brown C.T."/>
            <person name="Hug L.A."/>
            <person name="Thomas B.C."/>
            <person name="Sharon I."/>
            <person name="Castelle C.J."/>
            <person name="Singh A."/>
            <person name="Wilkins M.J."/>
            <person name="Williams K.H."/>
            <person name="Banfield J.F."/>
        </authorList>
    </citation>
    <scope>NUCLEOTIDE SEQUENCE [LARGE SCALE GENOMIC DNA]</scope>
</reference>
<dbReference type="AlphaFoldDB" id="A0A0G0UK43"/>
<feature type="domain" description="PIN" evidence="1">
    <location>
        <begin position="13"/>
        <end position="119"/>
    </location>
</feature>
<dbReference type="Pfam" id="PF01850">
    <property type="entry name" value="PIN"/>
    <property type="match status" value="1"/>
</dbReference>
<dbReference type="EMBL" id="LCAG01000002">
    <property type="protein sequence ID" value="KKR87901.1"/>
    <property type="molecule type" value="Genomic_DNA"/>
</dbReference>
<comment type="caution">
    <text evidence="2">The sequence shown here is derived from an EMBL/GenBank/DDBJ whole genome shotgun (WGS) entry which is preliminary data.</text>
</comment>
<sequence>MAGRRQALATKSVFVDSSVFFTAVNSPTGGSSKLFTIKNIDLMVSPLVLVETERNVRGKLHSYQLERFFKLVALTQVIDQKPALKLIKKARTIIAEKDSVILAEAKLAKCDFLVTLDKKHFLNEKVANFLKSTTAITPKDLIELVEGK</sequence>
<accession>A0A0G0UK43</accession>
<evidence type="ECO:0000259" key="1">
    <source>
        <dbReference type="Pfam" id="PF01850"/>
    </source>
</evidence>
<dbReference type="InterPro" id="IPR002716">
    <property type="entry name" value="PIN_dom"/>
</dbReference>
<name>A0A0G0UK43_9BACT</name>
<dbReference type="InterPro" id="IPR029060">
    <property type="entry name" value="PIN-like_dom_sf"/>
</dbReference>
<dbReference type="Proteomes" id="UP000034854">
    <property type="component" value="Unassembled WGS sequence"/>
</dbReference>